<reference evidence="2 3" key="1">
    <citation type="journal article" date="2020" name="ISME J.">
        <title>Comparative genomics reveals insights into cyanobacterial evolution and habitat adaptation.</title>
        <authorList>
            <person name="Chen M.Y."/>
            <person name="Teng W.K."/>
            <person name="Zhao L."/>
            <person name="Hu C.X."/>
            <person name="Zhou Y.K."/>
            <person name="Han B.P."/>
            <person name="Song L.R."/>
            <person name="Shu W.S."/>
        </authorList>
    </citation>
    <scope>NUCLEOTIDE SEQUENCE [LARGE SCALE GENOMIC DNA]</scope>
    <source>
        <strain evidence="2 3">FACHB-159</strain>
    </source>
</reference>
<dbReference type="SUPFAM" id="SSF51110">
    <property type="entry name" value="alpha-D-mannose-specific plant lectins"/>
    <property type="match status" value="2"/>
</dbReference>
<feature type="domain" description="Bulb-type lectin" evidence="1">
    <location>
        <begin position="17"/>
        <end position="130"/>
    </location>
</feature>
<dbReference type="InterPro" id="IPR001480">
    <property type="entry name" value="Bulb-type_lectin_dom"/>
</dbReference>
<organism evidence="2 3">
    <name type="scientific">Nostoc paludosum FACHB-159</name>
    <dbReference type="NCBI Taxonomy" id="2692908"/>
    <lineage>
        <taxon>Bacteria</taxon>
        <taxon>Bacillati</taxon>
        <taxon>Cyanobacteriota</taxon>
        <taxon>Cyanophyceae</taxon>
        <taxon>Nostocales</taxon>
        <taxon>Nostocaceae</taxon>
        <taxon>Nostoc</taxon>
    </lineage>
</organism>
<proteinExistence type="predicted"/>
<comment type="caution">
    <text evidence="2">The sequence shown here is derived from an EMBL/GenBank/DDBJ whole genome shotgun (WGS) entry which is preliminary data.</text>
</comment>
<feature type="domain" description="Bulb-type lectin" evidence="1">
    <location>
        <begin position="529"/>
        <end position="641"/>
    </location>
</feature>
<dbReference type="Proteomes" id="UP000637383">
    <property type="component" value="Unassembled WGS sequence"/>
</dbReference>
<gene>
    <name evidence="2" type="ORF">H6H03_14530</name>
</gene>
<name>A0ABR8K8F6_9NOSO</name>
<feature type="domain" description="Bulb-type lectin" evidence="1">
    <location>
        <begin position="317"/>
        <end position="430"/>
    </location>
</feature>
<dbReference type="Gene3D" id="2.90.10.10">
    <property type="entry name" value="Bulb-type lectin domain"/>
    <property type="match status" value="4"/>
</dbReference>
<accession>A0ABR8K8F6</accession>
<dbReference type="SMART" id="SM00108">
    <property type="entry name" value="B_lectin"/>
    <property type="match status" value="3"/>
</dbReference>
<dbReference type="PROSITE" id="PS50927">
    <property type="entry name" value="BULB_LECTIN"/>
    <property type="match status" value="4"/>
</dbReference>
<keyword evidence="3" id="KW-1185">Reference proteome</keyword>
<dbReference type="EMBL" id="JACJTU010000012">
    <property type="protein sequence ID" value="MBD2735091.1"/>
    <property type="molecule type" value="Genomic_DNA"/>
</dbReference>
<protein>
    <recommendedName>
        <fullName evidence="1">Bulb-type lectin domain-containing protein</fullName>
    </recommendedName>
</protein>
<dbReference type="SUPFAM" id="SSF50998">
    <property type="entry name" value="Quinoprotein alcohol dehydrogenase-like"/>
    <property type="match status" value="1"/>
</dbReference>
<evidence type="ECO:0000313" key="3">
    <source>
        <dbReference type="Proteomes" id="UP000637383"/>
    </source>
</evidence>
<dbReference type="InterPro" id="IPR036426">
    <property type="entry name" value="Bulb-type_lectin_dom_sf"/>
</dbReference>
<feature type="domain" description="Bulb-type lectin" evidence="1">
    <location>
        <begin position="167"/>
        <end position="280"/>
    </location>
</feature>
<dbReference type="RefSeq" id="WP_190955768.1">
    <property type="nucleotide sequence ID" value="NZ_JACJTU010000012.1"/>
</dbReference>
<evidence type="ECO:0000313" key="2">
    <source>
        <dbReference type="EMBL" id="MBD2735091.1"/>
    </source>
</evidence>
<dbReference type="InterPro" id="IPR011047">
    <property type="entry name" value="Quinoprotein_ADH-like_sf"/>
</dbReference>
<evidence type="ECO:0000259" key="1">
    <source>
        <dbReference type="PROSITE" id="PS50927"/>
    </source>
</evidence>
<sequence>MTENIVLNNSNTESAKITKIEVGKPLKKGERLVSPNGNFFVELTDATGLAMRDTQGKTLWVLDVTPTWAVDRLEMQSDKNLVLYTATGKALWAANIHPAGVSGSECCVLDDDGKLVVSNWGGSLWSLDEAKNIVQNPSEGYLKGQEALLPKDASGNPYQPGSRPGERTVIEVGKPLKKGERLVSTNGKFFVELTDATGLAVRDIQGKTLWVLEVTPTWAVDRLEMQSDKNLVLYTATGKALWAANIHSAGVSGSESCVLDNNGRLVVSNWGGSLWSLDEAENILLAPSEDYLKGQEALLLKDASGDPYQPGSRPGEKTVIEVGKPLKKGERLVSTNGKFFVELTDAIGLAMRDVKGEILWSLNIPSPSDVDRLEMQGDKNLVLYTATGKALWAANIHSAGVSGSERCVLDNDGQLVVSNWGGFLWSSQGAENIVPTNNYTNYLKEQAALRLNKNRIKVGESLKKGERLVSANGKFFVELTDATGLAMRDIEGKMLWVLDMDLEKLKTHREKLKIDLEKLKVDEMDFVFKVEENKELINSLNKELINSLEIDCLTMKNDQNFVLYINSALWATNTNSGRISKCTSCIIDNNGNLLIFSLDGILWSSHEAKNIVQNPSENYLQNQNSLLQRNRELFKELQDLKRKIDKWNNPNRFTDNEFLDISRE</sequence>